<dbReference type="Proteomes" id="UP000185781">
    <property type="component" value="Unassembled WGS sequence"/>
</dbReference>
<organism evidence="4 5">
    <name type="scientific">Chryseobacterium gambrini</name>
    <dbReference type="NCBI Taxonomy" id="373672"/>
    <lineage>
        <taxon>Bacteria</taxon>
        <taxon>Pseudomonadati</taxon>
        <taxon>Bacteroidota</taxon>
        <taxon>Flavobacteriia</taxon>
        <taxon>Flavobacteriales</taxon>
        <taxon>Weeksellaceae</taxon>
        <taxon>Chryseobacterium group</taxon>
        <taxon>Chryseobacterium</taxon>
    </lineage>
</organism>
<reference evidence="4 5" key="1">
    <citation type="submission" date="2017-01" db="EMBL/GenBank/DDBJ databases">
        <authorList>
            <person name="Mah S.A."/>
            <person name="Swanson W.J."/>
            <person name="Moy G.W."/>
            <person name="Vacquier V.D."/>
        </authorList>
    </citation>
    <scope>NUCLEOTIDE SEQUENCE [LARGE SCALE GENOMIC DNA]</scope>
    <source>
        <strain evidence="4 5">DSM 18014</strain>
    </source>
</reference>
<dbReference type="InterPro" id="IPR011047">
    <property type="entry name" value="Quinoprotein_ADH-like_sf"/>
</dbReference>
<evidence type="ECO:0000313" key="4">
    <source>
        <dbReference type="EMBL" id="SIT25162.1"/>
    </source>
</evidence>
<evidence type="ECO:0000259" key="3">
    <source>
        <dbReference type="Pfam" id="PF18962"/>
    </source>
</evidence>
<gene>
    <name evidence="4" type="ORF">SAMN05421785_11583</name>
</gene>
<feature type="signal peptide" evidence="2">
    <location>
        <begin position="1"/>
        <end position="19"/>
    </location>
</feature>
<protein>
    <submittedName>
        <fullName evidence="4">Por secretion system C-terminal sorting domain-containing protein</fullName>
    </submittedName>
</protein>
<dbReference type="NCBIfam" id="TIGR04183">
    <property type="entry name" value="Por_Secre_tail"/>
    <property type="match status" value="1"/>
</dbReference>
<evidence type="ECO:0000313" key="5">
    <source>
        <dbReference type="Proteomes" id="UP000185781"/>
    </source>
</evidence>
<dbReference type="OrthoDB" id="9811934at2"/>
<dbReference type="SUPFAM" id="SSF50998">
    <property type="entry name" value="Quinoprotein alcohol dehydrogenase-like"/>
    <property type="match status" value="1"/>
</dbReference>
<dbReference type="PANTHER" id="PTHR42754:SF1">
    <property type="entry name" value="LIPOPROTEIN"/>
    <property type="match status" value="1"/>
</dbReference>
<accession>A0A1N7QQJ4</accession>
<dbReference type="AlphaFoldDB" id="A0A1N7QQJ4"/>
<name>A0A1N7QQJ4_9FLAO</name>
<dbReference type="PANTHER" id="PTHR42754">
    <property type="entry name" value="ENDOGLUCANASE"/>
    <property type="match status" value="1"/>
</dbReference>
<keyword evidence="1 2" id="KW-0732">Signal</keyword>
<dbReference type="RefSeq" id="WP_076395822.1">
    <property type="nucleotide sequence ID" value="NZ_FTOV01000015.1"/>
</dbReference>
<dbReference type="Pfam" id="PF18962">
    <property type="entry name" value="Por_Secre_tail"/>
    <property type="match status" value="1"/>
</dbReference>
<proteinExistence type="predicted"/>
<dbReference type="InterPro" id="IPR026444">
    <property type="entry name" value="Secre_tail"/>
</dbReference>
<sequence length="539" mass="59596">MKKLSMSVFTLCSILGVSAQEVVWQKDIRSSTQDFLSQVTTTIDQQYLITGSSIHSDNSQPTTGNQKQNNGYDFHLVKLNQQGEEVWEKYFSGKNHDFLSATVNTQEGGFLLAGSSYSGKGLDKKDDSKGGSDFWLIRINEFGDELWQKTIGGTSDEEARAVIQTTDFGFFIAGNVQNSSKGYGSKDVLVVRLDKSGKELSQLVLGGKGLDEVEKMIPTKDGGALLGIYSRSAALAGSGKTEAVSSKTINYQPKTSNNFGEGDYWIVKLSKEGKVEWEKNFGGKGDDHVRTLALTSTGYLISGESRSERSGNKSVGIEEGTDLWLLSIDERGEEIWQKSYNFKNRDVLMGMSVIAGKQEDGGGKSKGILLGGYTQAEGRIENDDETFWMLYLDQNGNEQWRKHVKGESQKKEERLSDIKLNRDGSIVLAGTSAEELGKENWKIVKLGDKQVDQLIEKQDIKIYPNPVTDYVYVELGFDGLREGAFEGEIAVYDMGGRKLETVKTKNKITKINTQPLIQGAYLVVVKTNDKTANAKLIKK</sequence>
<dbReference type="STRING" id="373672.SAMN05421785_11583"/>
<dbReference type="EMBL" id="FTOV01000015">
    <property type="protein sequence ID" value="SIT25162.1"/>
    <property type="molecule type" value="Genomic_DNA"/>
</dbReference>
<evidence type="ECO:0000256" key="2">
    <source>
        <dbReference type="SAM" id="SignalP"/>
    </source>
</evidence>
<feature type="chain" id="PRO_5013111615" evidence="2">
    <location>
        <begin position="20"/>
        <end position="539"/>
    </location>
</feature>
<feature type="domain" description="Secretion system C-terminal sorting" evidence="3">
    <location>
        <begin position="462"/>
        <end position="537"/>
    </location>
</feature>
<evidence type="ECO:0000256" key="1">
    <source>
        <dbReference type="ARBA" id="ARBA00022729"/>
    </source>
</evidence>